<name>A0A7J6QSD1_PEROL</name>
<dbReference type="InterPro" id="IPR011545">
    <property type="entry name" value="DEAD/DEAH_box_helicase_dom"/>
</dbReference>
<dbReference type="EMBL" id="JABANO010030760">
    <property type="protein sequence ID" value="KAF4711355.1"/>
    <property type="molecule type" value="Genomic_DNA"/>
</dbReference>
<gene>
    <name evidence="2" type="ORF">FOZ63_006127</name>
</gene>
<feature type="non-terminal residue" evidence="2">
    <location>
        <position position="343"/>
    </location>
</feature>
<sequence length="343" mass="37875">IGSAVNELCTSVSEQQRIQMSLYSAMGHGKGRRGGTQYYSNKVNLHRSNLQGLQQAMEKITTSLQSLDEDKCPALSEWLDGLVITCDRVNEAFIQQGLLEKVLDPSGFVSTLANIRDSIKACDPSQNTQVVAGIGQRLGTLVTEIARFLTESRQTLQRVINRLSQEESMPSPTEEASVASCIWNPALDHLPIDDHRPTIMDRIRKQTVTLIHGDTGCGKSSRVPQFIIEADPNAKIVVTQPRRLAAITLAHRVRDELTACGKDGASLVGYRIGGGERSESSGATEPRILFVTTGYLLQSLVQDPIRLYTKWTHVILDEAHERGMDVDLVMSIVRLMRRQSVSP</sequence>
<dbReference type="SUPFAM" id="SSF52540">
    <property type="entry name" value="P-loop containing nucleoside triphosphate hydrolases"/>
    <property type="match status" value="1"/>
</dbReference>
<dbReference type="Pfam" id="PF00270">
    <property type="entry name" value="DEAD"/>
    <property type="match status" value="1"/>
</dbReference>
<evidence type="ECO:0000313" key="2">
    <source>
        <dbReference type="EMBL" id="KAF4711355.1"/>
    </source>
</evidence>
<feature type="domain" description="Helicase ATP-binding" evidence="1">
    <location>
        <begin position="200"/>
        <end position="331"/>
    </location>
</feature>
<proteinExistence type="predicted"/>
<dbReference type="Gene3D" id="3.40.50.300">
    <property type="entry name" value="P-loop containing nucleotide triphosphate hydrolases"/>
    <property type="match status" value="1"/>
</dbReference>
<comment type="caution">
    <text evidence="2">The sequence shown here is derived from an EMBL/GenBank/DDBJ whole genome shotgun (WGS) entry which is preliminary data.</text>
</comment>
<dbReference type="CDD" id="cd17917">
    <property type="entry name" value="DEXHc_RHA-like"/>
    <property type="match status" value="1"/>
</dbReference>
<dbReference type="PANTHER" id="PTHR18934:SF145">
    <property type="entry name" value="ATP-DEPENDENT RNA HELICASE DHX57-RELATED"/>
    <property type="match status" value="1"/>
</dbReference>
<accession>A0A7J6QSD1</accession>
<protein>
    <recommendedName>
        <fullName evidence="1">Helicase ATP-binding domain-containing protein</fullName>
    </recommendedName>
</protein>
<evidence type="ECO:0000259" key="1">
    <source>
        <dbReference type="PROSITE" id="PS51192"/>
    </source>
</evidence>
<evidence type="ECO:0000313" key="3">
    <source>
        <dbReference type="Proteomes" id="UP000553632"/>
    </source>
</evidence>
<dbReference type="PROSITE" id="PS51192">
    <property type="entry name" value="HELICASE_ATP_BIND_1"/>
    <property type="match status" value="1"/>
</dbReference>
<dbReference type="GO" id="GO:0003723">
    <property type="term" value="F:RNA binding"/>
    <property type="evidence" value="ECO:0007669"/>
    <property type="project" value="TreeGrafter"/>
</dbReference>
<reference evidence="2 3" key="1">
    <citation type="submission" date="2020-04" db="EMBL/GenBank/DDBJ databases">
        <title>Perkinsus olseni comparative genomics.</title>
        <authorList>
            <person name="Bogema D.R."/>
        </authorList>
    </citation>
    <scope>NUCLEOTIDE SEQUENCE [LARGE SCALE GENOMIC DNA]</scope>
    <source>
        <strain evidence="2 3">ATCC PRA-207</strain>
    </source>
</reference>
<dbReference type="PANTHER" id="PTHR18934">
    <property type="entry name" value="ATP-DEPENDENT RNA HELICASE"/>
    <property type="match status" value="1"/>
</dbReference>
<dbReference type="SMART" id="SM00487">
    <property type="entry name" value="DEXDc"/>
    <property type="match status" value="1"/>
</dbReference>
<dbReference type="InterPro" id="IPR014001">
    <property type="entry name" value="Helicase_ATP-bd"/>
</dbReference>
<organism evidence="2 3">
    <name type="scientific">Perkinsus olseni</name>
    <name type="common">Perkinsus atlanticus</name>
    <dbReference type="NCBI Taxonomy" id="32597"/>
    <lineage>
        <taxon>Eukaryota</taxon>
        <taxon>Sar</taxon>
        <taxon>Alveolata</taxon>
        <taxon>Perkinsozoa</taxon>
        <taxon>Perkinsea</taxon>
        <taxon>Perkinsida</taxon>
        <taxon>Perkinsidae</taxon>
        <taxon>Perkinsus</taxon>
    </lineage>
</organism>
<dbReference type="InterPro" id="IPR027417">
    <property type="entry name" value="P-loop_NTPase"/>
</dbReference>
<keyword evidence="3" id="KW-1185">Reference proteome</keyword>
<feature type="non-terminal residue" evidence="2">
    <location>
        <position position="1"/>
    </location>
</feature>
<dbReference type="AlphaFoldDB" id="A0A7J6QSD1"/>
<dbReference type="GO" id="GO:0005524">
    <property type="term" value="F:ATP binding"/>
    <property type="evidence" value="ECO:0007669"/>
    <property type="project" value="InterPro"/>
</dbReference>
<dbReference type="GO" id="GO:0004386">
    <property type="term" value="F:helicase activity"/>
    <property type="evidence" value="ECO:0007669"/>
    <property type="project" value="TreeGrafter"/>
</dbReference>
<dbReference type="Proteomes" id="UP000553632">
    <property type="component" value="Unassembled WGS sequence"/>
</dbReference>